<dbReference type="Proteomes" id="UP000323136">
    <property type="component" value="Unassembled WGS sequence"/>
</dbReference>
<dbReference type="Pfam" id="PF25589">
    <property type="entry name" value="DUF7935"/>
    <property type="match status" value="1"/>
</dbReference>
<sequence>MEDKIIEGLAYALPALVTGAVAYFMFNSFVQQDNNEKKFNALVEKKRESLPIKLQAYERLLLFCERINPSKLLLRVNPIGTDTNSYLHLLISNIEQEFEHNLVQQLYIAEDSWKAVVGSKLAIVNKLRQVAEKSENAKELRENLLIDYSQVESPTETAIAIIKQQVRKLL</sequence>
<keyword evidence="1" id="KW-1133">Transmembrane helix</keyword>
<gene>
    <name evidence="2" type="ORF">C7447_102506</name>
</gene>
<comment type="caution">
    <text evidence="2">The sequence shown here is derived from an EMBL/GenBank/DDBJ whole genome shotgun (WGS) entry which is preliminary data.</text>
</comment>
<organism evidence="2 3">
    <name type="scientific">Tenacibaculum adriaticum</name>
    <dbReference type="NCBI Taxonomy" id="413713"/>
    <lineage>
        <taxon>Bacteria</taxon>
        <taxon>Pseudomonadati</taxon>
        <taxon>Bacteroidota</taxon>
        <taxon>Flavobacteriia</taxon>
        <taxon>Flavobacteriales</taxon>
        <taxon>Flavobacteriaceae</taxon>
        <taxon>Tenacibaculum</taxon>
    </lineage>
</organism>
<keyword evidence="3" id="KW-1185">Reference proteome</keyword>
<reference evidence="2 3" key="1">
    <citation type="submission" date="2019-07" db="EMBL/GenBank/DDBJ databases">
        <title>Genomic Encyclopedia of Type Strains, Phase IV (KMG-IV): sequencing the most valuable type-strain genomes for metagenomic binning, comparative biology and taxonomic classification.</title>
        <authorList>
            <person name="Goeker M."/>
        </authorList>
    </citation>
    <scope>NUCLEOTIDE SEQUENCE [LARGE SCALE GENOMIC DNA]</scope>
    <source>
        <strain evidence="2 3">DSM 18961</strain>
    </source>
</reference>
<evidence type="ECO:0000256" key="1">
    <source>
        <dbReference type="SAM" id="Phobius"/>
    </source>
</evidence>
<evidence type="ECO:0000313" key="3">
    <source>
        <dbReference type="Proteomes" id="UP000323136"/>
    </source>
</evidence>
<keyword evidence="1" id="KW-0812">Transmembrane</keyword>
<feature type="transmembrane region" description="Helical" evidence="1">
    <location>
        <begin position="12"/>
        <end position="30"/>
    </location>
</feature>
<accession>A0A5S5DVW5</accession>
<keyword evidence="1" id="KW-0472">Membrane</keyword>
<proteinExistence type="predicted"/>
<evidence type="ECO:0000313" key="2">
    <source>
        <dbReference type="EMBL" id="TYP99186.1"/>
    </source>
</evidence>
<protein>
    <submittedName>
        <fullName evidence="2">Uncharacterized protein</fullName>
    </submittedName>
</protein>
<dbReference type="InterPro" id="IPR057695">
    <property type="entry name" value="DUF7935"/>
</dbReference>
<name>A0A5S5DVW5_9FLAO</name>
<dbReference type="RefSeq" id="WP_148869967.1">
    <property type="nucleotide sequence ID" value="NZ_VNIA01000002.1"/>
</dbReference>
<dbReference type="OrthoDB" id="1493032at2"/>
<dbReference type="AlphaFoldDB" id="A0A5S5DVW5"/>
<dbReference type="EMBL" id="VNIA01000002">
    <property type="protein sequence ID" value="TYP99186.1"/>
    <property type="molecule type" value="Genomic_DNA"/>
</dbReference>